<feature type="transmembrane region" description="Helical" evidence="1">
    <location>
        <begin position="20"/>
        <end position="41"/>
    </location>
</feature>
<dbReference type="SUPFAM" id="SSF54523">
    <property type="entry name" value="Pili subunits"/>
    <property type="match status" value="1"/>
</dbReference>
<dbReference type="EMBL" id="JAQSIP010000012">
    <property type="protein sequence ID" value="MDD0840757.1"/>
    <property type="molecule type" value="Genomic_DNA"/>
</dbReference>
<comment type="caution">
    <text evidence="2">The sequence shown here is derived from an EMBL/GenBank/DDBJ whole genome shotgun (WGS) entry which is preliminary data.</text>
</comment>
<evidence type="ECO:0000313" key="2">
    <source>
        <dbReference type="EMBL" id="MDD0840757.1"/>
    </source>
</evidence>
<proteinExistence type="predicted"/>
<dbReference type="NCBIfam" id="TIGR02532">
    <property type="entry name" value="IV_pilin_GFxxxE"/>
    <property type="match status" value="1"/>
</dbReference>
<protein>
    <submittedName>
        <fullName evidence="2">Type II secretion system protein</fullName>
    </submittedName>
</protein>
<accession>A0ABT5N6K5</accession>
<evidence type="ECO:0000313" key="3">
    <source>
        <dbReference type="Proteomes" id="UP001528673"/>
    </source>
</evidence>
<keyword evidence="1" id="KW-0472">Membrane</keyword>
<dbReference type="RefSeq" id="WP_273953638.1">
    <property type="nucleotide sequence ID" value="NZ_JAQSIP010000012.1"/>
</dbReference>
<dbReference type="Proteomes" id="UP001528673">
    <property type="component" value="Unassembled WGS sequence"/>
</dbReference>
<keyword evidence="1" id="KW-1133">Transmembrane helix</keyword>
<gene>
    <name evidence="2" type="ORF">PSQ40_19430</name>
</gene>
<keyword evidence="3" id="KW-1185">Reference proteome</keyword>
<organism evidence="2 3">
    <name type="scientific">Curvibacter cyanobacteriorum</name>
    <dbReference type="NCBI Taxonomy" id="3026422"/>
    <lineage>
        <taxon>Bacteria</taxon>
        <taxon>Pseudomonadati</taxon>
        <taxon>Pseudomonadota</taxon>
        <taxon>Betaproteobacteria</taxon>
        <taxon>Burkholderiales</taxon>
        <taxon>Comamonadaceae</taxon>
        <taxon>Curvibacter</taxon>
    </lineage>
</organism>
<dbReference type="InterPro" id="IPR045584">
    <property type="entry name" value="Pilin-like"/>
</dbReference>
<dbReference type="Pfam" id="PF07963">
    <property type="entry name" value="N_methyl"/>
    <property type="match status" value="1"/>
</dbReference>
<dbReference type="PROSITE" id="PS00409">
    <property type="entry name" value="PROKAR_NTER_METHYL"/>
    <property type="match status" value="1"/>
</dbReference>
<evidence type="ECO:0000256" key="1">
    <source>
        <dbReference type="SAM" id="Phobius"/>
    </source>
</evidence>
<sequence>MHERARPPVRQRGFTLIELVVVILVAGILASTTALGVARLVDGYLRLQRRVVLSDNADLALRRIARDVQAALPMSLRVASLGQVRYLELLATKTGGRFVYQPACFTASGCQSLTTIGAVQDGSWAFIAGSDRLSLWSQDYGTALNCAGGDVSAWCADTPGVVNWAPVITSFDSVGVAQQLRFANTAFSAVSDQAKNAFRVIEGPVTWVCDPVAGTLTRYWAYGLPRQTQWTGTPPADARSALMAQQVSGCELGYDSDASAELGLQGRGLLSLALTLSAATESVSLMHQIHVNNVP</sequence>
<reference evidence="2 3" key="1">
    <citation type="submission" date="2023-02" db="EMBL/GenBank/DDBJ databases">
        <title>Bacterial whole genomic sequence of Curvibacter sp. HBC61.</title>
        <authorList>
            <person name="Le V."/>
            <person name="Ko S.-R."/>
            <person name="Ahn C.-Y."/>
            <person name="Oh H.-M."/>
        </authorList>
    </citation>
    <scope>NUCLEOTIDE SEQUENCE [LARGE SCALE GENOMIC DNA]</scope>
    <source>
        <strain evidence="2 3">HBC61</strain>
    </source>
</reference>
<dbReference type="InterPro" id="IPR012902">
    <property type="entry name" value="N_methyl_site"/>
</dbReference>
<keyword evidence="1" id="KW-0812">Transmembrane</keyword>
<name>A0ABT5N6K5_9BURK</name>